<dbReference type="Gramene" id="TraesCAD_scaffold_031798_01G000100.1">
    <property type="protein sequence ID" value="TraesCAD_scaffold_031798_01G000100.1"/>
    <property type="gene ID" value="TraesCAD_scaffold_031798_01G000100"/>
</dbReference>
<name>A0A3B6SKL4_WHEAT</name>
<dbReference type="Gramene" id="TraesSYM7B03G04199350.1">
    <property type="protein sequence ID" value="TraesSYM7B03G04199350.1"/>
    <property type="gene ID" value="TraesSYM7B03G04199350"/>
</dbReference>
<dbReference type="RefSeq" id="XP_044434216.1">
    <property type="nucleotide sequence ID" value="XM_044578281.1"/>
</dbReference>
<protein>
    <submittedName>
        <fullName evidence="2">Uncharacterized protein</fullName>
    </submittedName>
</protein>
<evidence type="ECO:0000256" key="1">
    <source>
        <dbReference type="SAM" id="MobiDB-lite"/>
    </source>
</evidence>
<dbReference type="GeneID" id="123160466"/>
<dbReference type="Gramene" id="TraesJAG7B03G04133120.1">
    <property type="protein sequence ID" value="TraesJAG7B03G04133120.1"/>
    <property type="gene ID" value="TraesJAG7B03G04133120"/>
</dbReference>
<dbReference type="PANTHER" id="PTHR35161:SF22">
    <property type="match status" value="1"/>
</dbReference>
<dbReference type="Gramene" id="TraesROB_scaffold_029035_01G000200.1">
    <property type="protein sequence ID" value="TraesROB_scaffold_029035_01G000200.1"/>
    <property type="gene ID" value="TraesROB_scaffold_029035_01G000200"/>
</dbReference>
<accession>A0A3B6SKL4</accession>
<evidence type="ECO:0000313" key="3">
    <source>
        <dbReference type="Proteomes" id="UP000019116"/>
    </source>
</evidence>
<feature type="region of interest" description="Disordered" evidence="1">
    <location>
        <begin position="1"/>
        <end position="47"/>
    </location>
</feature>
<proteinExistence type="predicted"/>
<dbReference type="Gramene" id="TraesCLE_scaffold_043760_01G000100.1">
    <property type="protein sequence ID" value="TraesCLE_scaffold_043760_01G000100.1"/>
    <property type="gene ID" value="TraesCLE_scaffold_043760_01G000100"/>
</dbReference>
<reference evidence="2" key="1">
    <citation type="submission" date="2018-08" db="EMBL/GenBank/DDBJ databases">
        <authorList>
            <person name="Rossello M."/>
        </authorList>
    </citation>
    <scope>NUCLEOTIDE SEQUENCE [LARGE SCALE GENOMIC DNA]</scope>
    <source>
        <strain evidence="2">cv. Chinese Spring</strain>
    </source>
</reference>
<dbReference type="Gramene" id="TraesMAC7B03G04145460.1">
    <property type="protein sequence ID" value="TraesMAC7B03G04145460.1"/>
    <property type="gene ID" value="TraesMAC7B03G04145460"/>
</dbReference>
<sequence length="530" mass="57904">MENHMHPGAGGGGWRGGGQHGRGGGRGGGQHGRGGGRGDAQCGGHGRGRHLVAARAGKFKRAAFLPSDHLIVAAEAAVTNIPYEVLEMFLPAASSHMRRTFVNYIRSLTPIQQMQVPGDTRLYDQSSVVALNSTGASVDWVVELHRAGFSLDGVMGVNDFVVDHRGLLKGSHVLRKMLKPLDDTRRDRDLVALAGSIQDGIYHGITELPRDVAQLVRRLKRFKRGYHRLYRMHVATKSEIEKCAMFERYFVRLEQIRQRSPGTYAKIIKRIDCGLNWLKSSMLNLHVHSVMRFRPGGSTFEAKLRSFLSVAAAKRVDVPGFLTTRRNGQAHLSKDNAMDLGQGKEIALKAATSAMIQENPSIAVMLGKRVQNTPGRGTAIDAKDAAFTPEVGGLIAKAICNALSIGYIADKVAAKAAKAAAKRMALYVPVQTTNKAIIKRSKANAHIIAANAARAAAVAQVLKEQKPHGPLQTRPVLEMFTQTQIEHMFYVIAPDMLHSLQLALFREGILEDGHWLDESKMILLLDPPST</sequence>
<dbReference type="Gramene" id="TraesCS7B02G215900.1">
    <property type="protein sequence ID" value="TraesCS7B02G215900.1"/>
    <property type="gene ID" value="TraesCS7B02G215900"/>
</dbReference>
<dbReference type="Gramene" id="TraesWEE_scaffold_058586_01G000100.1">
    <property type="protein sequence ID" value="TraesWEE_scaffold_058586_01G000100.1"/>
    <property type="gene ID" value="TraesWEE_scaffold_058586_01G000100"/>
</dbReference>
<dbReference type="EnsemblPlants" id="TraesCS7B02G215900.1">
    <property type="protein sequence ID" value="TraesCS7B02G215900.1"/>
    <property type="gene ID" value="TraesCS7B02G215900"/>
</dbReference>
<dbReference type="Gramene" id="TraesSTA7B03G04146340.1">
    <property type="protein sequence ID" value="TraesSTA7B03G04146340.1"/>
    <property type="gene ID" value="TraesSTA7B03G04146340"/>
</dbReference>
<dbReference type="PANTHER" id="PTHR35161">
    <property type="entry name" value="OS02G0303100 PROTEIN"/>
    <property type="match status" value="1"/>
</dbReference>
<dbReference type="Gramene" id="TraesRN7B0100610400.1">
    <property type="protein sequence ID" value="TraesRN7B0100610400.1"/>
    <property type="gene ID" value="TraesRN7B0100610400"/>
</dbReference>
<dbReference type="Gramene" id="TraesCS7B03G0609200.1">
    <property type="protein sequence ID" value="TraesCS7B03G0609200.1.CDS"/>
    <property type="gene ID" value="TraesCS7B03G0609200"/>
</dbReference>
<dbReference type="OrthoDB" id="10454779at2759"/>
<keyword evidence="3" id="KW-1185">Reference proteome</keyword>
<dbReference type="OMA" id="FHIWHAK"/>
<reference evidence="2" key="2">
    <citation type="submission" date="2018-10" db="UniProtKB">
        <authorList>
            <consortium name="EnsemblPlants"/>
        </authorList>
    </citation>
    <scope>IDENTIFICATION</scope>
</reference>
<dbReference type="AlphaFoldDB" id="A0A3B6SKL4"/>
<feature type="compositionally biased region" description="Gly residues" evidence="1">
    <location>
        <begin position="8"/>
        <end position="45"/>
    </location>
</feature>
<dbReference type="Gramene" id="TraesARI7B03G04141610.1">
    <property type="protein sequence ID" value="TraesARI7B03G04141610.1"/>
    <property type="gene ID" value="TraesARI7B03G04141610"/>
</dbReference>
<evidence type="ECO:0000313" key="2">
    <source>
        <dbReference type="EnsemblPlants" id="TraesCS7B02G215900.1"/>
    </source>
</evidence>
<dbReference type="Proteomes" id="UP000019116">
    <property type="component" value="Chromosome 7B"/>
</dbReference>
<dbReference type="Gramene" id="TraesLDM7B03G04153900.1">
    <property type="protein sequence ID" value="TraesLDM7B03G04153900.1"/>
    <property type="gene ID" value="TraesLDM7B03G04153900"/>
</dbReference>
<organism evidence="2">
    <name type="scientific">Triticum aestivum</name>
    <name type="common">Wheat</name>
    <dbReference type="NCBI Taxonomy" id="4565"/>
    <lineage>
        <taxon>Eukaryota</taxon>
        <taxon>Viridiplantae</taxon>
        <taxon>Streptophyta</taxon>
        <taxon>Embryophyta</taxon>
        <taxon>Tracheophyta</taxon>
        <taxon>Spermatophyta</taxon>
        <taxon>Magnoliopsida</taxon>
        <taxon>Liliopsida</taxon>
        <taxon>Poales</taxon>
        <taxon>Poaceae</taxon>
        <taxon>BOP clade</taxon>
        <taxon>Pooideae</taxon>
        <taxon>Triticodae</taxon>
        <taxon>Triticeae</taxon>
        <taxon>Triticinae</taxon>
        <taxon>Triticum</taxon>
    </lineage>
</organism>
<gene>
    <name evidence="2" type="primary">LOC123160466</name>
</gene>